<dbReference type="Gene3D" id="1.20.900.10">
    <property type="entry name" value="Dbl homology (DH) domain"/>
    <property type="match status" value="1"/>
</dbReference>
<dbReference type="Proteomes" id="UP000076078">
    <property type="component" value="Unassembled WGS sequence"/>
</dbReference>
<dbReference type="SUPFAM" id="SSF48065">
    <property type="entry name" value="DBL homology domain (DH-domain)"/>
    <property type="match status" value="1"/>
</dbReference>
<feature type="compositionally biased region" description="Polar residues" evidence="1">
    <location>
        <begin position="391"/>
        <end position="413"/>
    </location>
</feature>
<evidence type="ECO:0000313" key="3">
    <source>
        <dbReference type="EMBL" id="KYQ96825.1"/>
    </source>
</evidence>
<dbReference type="PROSITE" id="PS50010">
    <property type="entry name" value="DH_2"/>
    <property type="match status" value="1"/>
</dbReference>
<evidence type="ECO:0000313" key="4">
    <source>
        <dbReference type="Proteomes" id="UP000076078"/>
    </source>
</evidence>
<dbReference type="InterPro" id="IPR000219">
    <property type="entry name" value="DH_dom"/>
</dbReference>
<dbReference type="AlphaFoldDB" id="A0A151ZSF4"/>
<dbReference type="Gene3D" id="2.30.29.30">
    <property type="entry name" value="Pleckstrin-homology domain (PH domain)/Phosphotyrosine-binding domain (PTB)"/>
    <property type="match status" value="1"/>
</dbReference>
<dbReference type="GO" id="GO:0005737">
    <property type="term" value="C:cytoplasm"/>
    <property type="evidence" value="ECO:0007669"/>
    <property type="project" value="TreeGrafter"/>
</dbReference>
<accession>A0A151ZSF4</accession>
<feature type="region of interest" description="Disordered" evidence="1">
    <location>
        <begin position="388"/>
        <end position="413"/>
    </location>
</feature>
<protein>
    <submittedName>
        <fullName evidence="3">Pleckstrin (PH) domain-containing protein</fullName>
    </submittedName>
</protein>
<gene>
    <name evidence="3" type="ORF">DLAC_04130</name>
</gene>
<feature type="compositionally biased region" description="Polar residues" evidence="1">
    <location>
        <begin position="735"/>
        <end position="744"/>
    </location>
</feature>
<dbReference type="InterPro" id="IPR011993">
    <property type="entry name" value="PH-like_dom_sf"/>
</dbReference>
<dbReference type="SUPFAM" id="SSF50729">
    <property type="entry name" value="PH domain-like"/>
    <property type="match status" value="1"/>
</dbReference>
<sequence>MNNKIQPPLIQRRRNSKGHIIPLPTPPIKKKEQESVHDTIYMNEIKSNSSENLLTKMDNNLQKNQPLVHNHSTGSVPETVSCQTPTTPSKRMSIKSRVNSLESIDTVSQNSNNSSPSHAKGIIADRIKFFLEKEYQHKERQSFYQNIKSTPPSSMTPTNTSSSISNINSLENSSSIRNVENLENLQNFATTEQNGEQLNLNDNILYSNSSSIQESVFPHPPESIPSNDECNNSISNELHSTTSSMEKSISNHSSLSIDSSISTISDNSTFEHTMKSNLHMLESTLTFDLPPPPPPVSTATLERSPTIKPVPPPKTYIKSSQHDIKKTTPILSSTNPQSSNSATEISIENPKEKYSATLSGNTVFAPVSAPTSSIESRKTKIQSELEALPSKQPTLSKQSSFTSQSNAPPSNNELKNVLDELLSTEEDYLRDLDFIVNQMVEPMTSRGFDKVILKGLFSNIEIIRNLCKTIITDMKASEVTLHNTVVVFTKMSAFFKMYSQYCTHHMKSIQLIDELSKNNQSFNQFKQELFNNPQSRGLKIQDYLIKPIQRICKYPLLFNQMLKSLDKSDKDYIGLQQVYDKLVEVAEFVNEFQKISEKNDRLLELQNQIDGAPFTILESTRKILSEVQIKMKEASKEDYHNRYMFIFNDLMVFCKLSTFSRKFNYSFQLSYQDLKVLPSIREKSILMSGQGHENESVNIEIQFETEQEKDTITNMIFDLLSENKKQYETMQFRTSRIKSPNANHQYPPKSKDDNQITNSRKYNLTDQLSPMYLFKSNDQIGNPTNHQAIANLSKIMLESNINDIKKKRDSINLQK</sequence>
<keyword evidence="4" id="KW-1185">Reference proteome</keyword>
<dbReference type="CDD" id="cd00160">
    <property type="entry name" value="RhoGEF"/>
    <property type="match status" value="1"/>
</dbReference>
<dbReference type="PANTHER" id="PTHR12673:SF159">
    <property type="entry name" value="LD03170P"/>
    <property type="match status" value="1"/>
</dbReference>
<name>A0A151ZSF4_TIELA</name>
<comment type="caution">
    <text evidence="3">The sequence shown here is derived from an EMBL/GenBank/DDBJ whole genome shotgun (WGS) entry which is preliminary data.</text>
</comment>
<feature type="domain" description="DH" evidence="2">
    <location>
        <begin position="413"/>
        <end position="592"/>
    </location>
</feature>
<dbReference type="InterPro" id="IPR051092">
    <property type="entry name" value="FYVE_RhoGEF_PH"/>
</dbReference>
<dbReference type="InterPro" id="IPR035899">
    <property type="entry name" value="DBL_dom_sf"/>
</dbReference>
<feature type="region of interest" description="Disordered" evidence="1">
    <location>
        <begin position="69"/>
        <end position="94"/>
    </location>
</feature>
<evidence type="ECO:0000256" key="1">
    <source>
        <dbReference type="SAM" id="MobiDB-lite"/>
    </source>
</evidence>
<reference evidence="3 4" key="1">
    <citation type="submission" date="2015-12" db="EMBL/GenBank/DDBJ databases">
        <title>Dictyostelia acquired genes for synthesis and detection of signals that induce cell-type specialization by lateral gene transfer from prokaryotes.</title>
        <authorList>
            <person name="Gloeckner G."/>
            <person name="Schaap P."/>
        </authorList>
    </citation>
    <scope>NUCLEOTIDE SEQUENCE [LARGE SCALE GENOMIC DNA]</scope>
    <source>
        <strain evidence="3 4">TK</strain>
    </source>
</reference>
<evidence type="ECO:0000259" key="2">
    <source>
        <dbReference type="PROSITE" id="PS50010"/>
    </source>
</evidence>
<dbReference type="GO" id="GO:0005085">
    <property type="term" value="F:guanyl-nucleotide exchange factor activity"/>
    <property type="evidence" value="ECO:0007669"/>
    <property type="project" value="InterPro"/>
</dbReference>
<feature type="region of interest" description="Disordered" evidence="1">
    <location>
        <begin position="290"/>
        <end position="348"/>
    </location>
</feature>
<dbReference type="EMBL" id="LODT01000021">
    <property type="protein sequence ID" value="KYQ96825.1"/>
    <property type="molecule type" value="Genomic_DNA"/>
</dbReference>
<feature type="region of interest" description="Disordered" evidence="1">
    <location>
        <begin position="1"/>
        <end position="35"/>
    </location>
</feature>
<dbReference type="OrthoDB" id="1716625at2759"/>
<dbReference type="InParanoid" id="A0A151ZSF4"/>
<dbReference type="SMART" id="SM00325">
    <property type="entry name" value="RhoGEF"/>
    <property type="match status" value="1"/>
</dbReference>
<proteinExistence type="predicted"/>
<dbReference type="STRING" id="361077.A0A151ZSF4"/>
<dbReference type="Pfam" id="PF00621">
    <property type="entry name" value="RhoGEF"/>
    <property type="match status" value="1"/>
</dbReference>
<dbReference type="PANTHER" id="PTHR12673">
    <property type="entry name" value="FACIOGENITAL DYSPLASIA PROTEIN"/>
    <property type="match status" value="1"/>
</dbReference>
<organism evidence="3 4">
    <name type="scientific">Tieghemostelium lacteum</name>
    <name type="common">Slime mold</name>
    <name type="synonym">Dictyostelium lacteum</name>
    <dbReference type="NCBI Taxonomy" id="361077"/>
    <lineage>
        <taxon>Eukaryota</taxon>
        <taxon>Amoebozoa</taxon>
        <taxon>Evosea</taxon>
        <taxon>Eumycetozoa</taxon>
        <taxon>Dictyostelia</taxon>
        <taxon>Dictyosteliales</taxon>
        <taxon>Raperosteliaceae</taxon>
        <taxon>Tieghemostelium</taxon>
    </lineage>
</organism>
<feature type="compositionally biased region" description="Polar residues" evidence="1">
    <location>
        <begin position="329"/>
        <end position="346"/>
    </location>
</feature>
<feature type="region of interest" description="Disordered" evidence="1">
    <location>
        <begin position="735"/>
        <end position="757"/>
    </location>
</feature>